<proteinExistence type="predicted"/>
<dbReference type="Proteomes" id="UP001497516">
    <property type="component" value="Chromosome 1"/>
</dbReference>
<gene>
    <name evidence="1" type="ORF">LTRI10_LOCUS3160</name>
</gene>
<reference evidence="1 2" key="1">
    <citation type="submission" date="2024-04" db="EMBL/GenBank/DDBJ databases">
        <authorList>
            <person name="Fracassetti M."/>
        </authorList>
    </citation>
    <scope>NUCLEOTIDE SEQUENCE [LARGE SCALE GENOMIC DNA]</scope>
</reference>
<organism evidence="1 2">
    <name type="scientific">Linum trigynum</name>
    <dbReference type="NCBI Taxonomy" id="586398"/>
    <lineage>
        <taxon>Eukaryota</taxon>
        <taxon>Viridiplantae</taxon>
        <taxon>Streptophyta</taxon>
        <taxon>Embryophyta</taxon>
        <taxon>Tracheophyta</taxon>
        <taxon>Spermatophyta</taxon>
        <taxon>Magnoliopsida</taxon>
        <taxon>eudicotyledons</taxon>
        <taxon>Gunneridae</taxon>
        <taxon>Pentapetalae</taxon>
        <taxon>rosids</taxon>
        <taxon>fabids</taxon>
        <taxon>Malpighiales</taxon>
        <taxon>Linaceae</taxon>
        <taxon>Linum</taxon>
    </lineage>
</organism>
<evidence type="ECO:0000313" key="2">
    <source>
        <dbReference type="Proteomes" id="UP001497516"/>
    </source>
</evidence>
<accession>A0AAV2CH89</accession>
<keyword evidence="2" id="KW-1185">Reference proteome</keyword>
<evidence type="ECO:0000313" key="1">
    <source>
        <dbReference type="EMBL" id="CAL1355394.1"/>
    </source>
</evidence>
<dbReference type="GO" id="GO:0048367">
    <property type="term" value="P:shoot system development"/>
    <property type="evidence" value="ECO:0007669"/>
    <property type="project" value="InterPro"/>
</dbReference>
<dbReference type="GO" id="GO:0048364">
    <property type="term" value="P:root development"/>
    <property type="evidence" value="ECO:0007669"/>
    <property type="project" value="InterPro"/>
</dbReference>
<name>A0AAV2CH89_9ROSI</name>
<dbReference type="EMBL" id="OZ034813">
    <property type="protein sequence ID" value="CAL1355394.1"/>
    <property type="molecule type" value="Genomic_DNA"/>
</dbReference>
<sequence length="189" mass="21227">MASACHVRSISLPSRPHQSTLYFDIQLERLRSLQSTSSSFSLSGYKDLKRGSELVEAYIAVKKQLSKEVCKCLRNLKSSQKKTCSNSQDKDSIMINALRQPEEACLDTFESFLATIACSKPKTQRWSLVSKLVRSKRVSCKEGINRINGIERMEGEIMGSRSNKDITGGQLKNLLKVKTRVSILNILSH</sequence>
<dbReference type="InterPro" id="IPR004320">
    <property type="entry name" value="BPS1_pln"/>
</dbReference>
<dbReference type="AlphaFoldDB" id="A0AAV2CH89"/>
<dbReference type="Pfam" id="PF03087">
    <property type="entry name" value="BPS1"/>
    <property type="match status" value="1"/>
</dbReference>
<dbReference type="PANTHER" id="PTHR33070">
    <property type="entry name" value="OS06G0725500 PROTEIN"/>
    <property type="match status" value="1"/>
</dbReference>
<protein>
    <submittedName>
        <fullName evidence="1">Uncharacterized protein</fullName>
    </submittedName>
</protein>
<dbReference type="PANTHER" id="PTHR33070:SF115">
    <property type="entry name" value="T23E18.15"/>
    <property type="match status" value="1"/>
</dbReference>